<dbReference type="Proteomes" id="UP000243006">
    <property type="component" value="Unassembled WGS sequence"/>
</dbReference>
<sequence>MTVDIKVALIHMQFAVQDYANKRKMISCINTKTLNYFFKLICCIYPCMQTFYITYMSVTFCVEYSLLNANNKLYGLISDVSVDHLVKTLHENCISNHQCITPFSHCNDENKCVCRAKFSEINGECYPTKYNCLEGEPILQNSQPINCSIVGRQHLHCPEQSYCVPFDEHEGQWSCQQVTVFHGICCPVPKREIILKPSCLVGKPYSIPDSCPTSSHIRHKDRFIPWQDRPCCPRACPYGYGKFGNKCYQINLLPGDLCELDGQCACGFCTANLQGEKACQCQPGFTELYGKCHGNNFDEKFIFFVLFNFYERCFHGDPAIDSDTGAIVQCDSENEWKCPEDYSCISEFGLCCPKIPIYT</sequence>
<dbReference type="InterPro" id="IPR006150">
    <property type="entry name" value="Cys_repeat_1"/>
</dbReference>
<comment type="caution">
    <text evidence="2">The sequence shown here is derived from an EMBL/GenBank/DDBJ whole genome shotgun (WGS) entry which is preliminary data.</text>
</comment>
<feature type="domain" description="EB" evidence="1">
    <location>
        <begin position="87"/>
        <end position="125"/>
    </location>
</feature>
<protein>
    <recommendedName>
        <fullName evidence="1">EB domain-containing protein</fullName>
    </recommendedName>
</protein>
<reference evidence="2 3" key="1">
    <citation type="submission" date="2015-04" db="EMBL/GenBank/DDBJ databases">
        <title>Draft genome of the roundworm Trichinella nativa.</title>
        <authorList>
            <person name="Mitreva M."/>
        </authorList>
    </citation>
    <scope>NUCLEOTIDE SEQUENCE [LARGE SCALE GENOMIC DNA]</scope>
    <source>
        <strain evidence="2 3">ISS45</strain>
    </source>
</reference>
<dbReference type="EMBL" id="LVZM01003312">
    <property type="protein sequence ID" value="OUC48011.1"/>
    <property type="molecule type" value="Genomic_DNA"/>
</dbReference>
<accession>A0A1Y3ES77</accession>
<name>A0A1Y3ES77_9BILA</name>
<proteinExistence type="predicted"/>
<dbReference type="InterPro" id="IPR028150">
    <property type="entry name" value="Lustrin_cystein"/>
</dbReference>
<dbReference type="AlphaFoldDB" id="A0A1Y3ES77"/>
<evidence type="ECO:0000313" key="2">
    <source>
        <dbReference type="EMBL" id="OUC48011.1"/>
    </source>
</evidence>
<dbReference type="Pfam" id="PF14625">
    <property type="entry name" value="Lustrin_cystein"/>
    <property type="match status" value="1"/>
</dbReference>
<gene>
    <name evidence="2" type="ORF">D917_01304</name>
</gene>
<dbReference type="SMART" id="SM00289">
    <property type="entry name" value="WR1"/>
    <property type="match status" value="2"/>
</dbReference>
<dbReference type="InterPro" id="IPR006149">
    <property type="entry name" value="EB_dom"/>
</dbReference>
<dbReference type="Pfam" id="PF01683">
    <property type="entry name" value="EB"/>
    <property type="match status" value="1"/>
</dbReference>
<organism evidence="2 3">
    <name type="scientific">Trichinella nativa</name>
    <dbReference type="NCBI Taxonomy" id="6335"/>
    <lineage>
        <taxon>Eukaryota</taxon>
        <taxon>Metazoa</taxon>
        <taxon>Ecdysozoa</taxon>
        <taxon>Nematoda</taxon>
        <taxon>Enoplea</taxon>
        <taxon>Dorylaimia</taxon>
        <taxon>Trichinellida</taxon>
        <taxon>Trichinellidae</taxon>
        <taxon>Trichinella</taxon>
    </lineage>
</organism>
<evidence type="ECO:0000259" key="1">
    <source>
        <dbReference type="Pfam" id="PF01683"/>
    </source>
</evidence>
<evidence type="ECO:0000313" key="3">
    <source>
        <dbReference type="Proteomes" id="UP000243006"/>
    </source>
</evidence>